<comment type="caution">
    <text evidence="1">The sequence shown here is derived from an EMBL/GenBank/DDBJ whole genome shotgun (WGS) entry which is preliminary data.</text>
</comment>
<dbReference type="EMBL" id="VSSQ01000513">
    <property type="protein sequence ID" value="MPL96510.1"/>
    <property type="molecule type" value="Genomic_DNA"/>
</dbReference>
<proteinExistence type="predicted"/>
<protein>
    <submittedName>
        <fullName evidence="1">Uncharacterized protein</fullName>
    </submittedName>
</protein>
<accession>A0A644VZD1</accession>
<evidence type="ECO:0000313" key="1">
    <source>
        <dbReference type="EMBL" id="MPL96510.1"/>
    </source>
</evidence>
<sequence length="85" mass="9802">MATIVAMEDLLTLIIAEQQKRNLSDYQFVDFLNHNSSEHVSRQLWQFTRTGDRQIGQKLLTAIIQAIPELEPNVLMYMKAGKPNE</sequence>
<reference evidence="1" key="1">
    <citation type="submission" date="2019-08" db="EMBL/GenBank/DDBJ databases">
        <authorList>
            <person name="Kucharzyk K."/>
            <person name="Murdoch R.W."/>
            <person name="Higgins S."/>
            <person name="Loffler F."/>
        </authorList>
    </citation>
    <scope>NUCLEOTIDE SEQUENCE</scope>
</reference>
<gene>
    <name evidence="1" type="ORF">SDC9_42692</name>
</gene>
<name>A0A644VZD1_9ZZZZ</name>
<dbReference type="AlphaFoldDB" id="A0A644VZD1"/>
<organism evidence="1">
    <name type="scientific">bioreactor metagenome</name>
    <dbReference type="NCBI Taxonomy" id="1076179"/>
    <lineage>
        <taxon>unclassified sequences</taxon>
        <taxon>metagenomes</taxon>
        <taxon>ecological metagenomes</taxon>
    </lineage>
</organism>